<proteinExistence type="predicted"/>
<name>A0A6N8FE69_9GAMM</name>
<dbReference type="GO" id="GO:0016020">
    <property type="term" value="C:membrane"/>
    <property type="evidence" value="ECO:0007669"/>
    <property type="project" value="InterPro"/>
</dbReference>
<sequence length="121" mass="13177">MLSLFQSSAWSGTRINLKIWHLAWPMILANISIPMLGFVDTAVIGHLPDSQFLAGTALAGLFISVIFWLLGFLRMSTTGLVAKARGEKSATSAILHLYQGLLLSVILASFILLFQSPLFSL</sequence>
<accession>A0A6N8FE69</accession>
<dbReference type="GO" id="GO:0015297">
    <property type="term" value="F:antiporter activity"/>
    <property type="evidence" value="ECO:0007669"/>
    <property type="project" value="InterPro"/>
</dbReference>
<keyword evidence="1" id="KW-0812">Transmembrane</keyword>
<dbReference type="Proteomes" id="UP000439994">
    <property type="component" value="Unassembled WGS sequence"/>
</dbReference>
<keyword evidence="1" id="KW-1133">Transmembrane helix</keyword>
<keyword evidence="3" id="KW-1185">Reference proteome</keyword>
<reference evidence="2 3" key="1">
    <citation type="submission" date="2019-11" db="EMBL/GenBank/DDBJ databases">
        <title>P. haliotis isolates from Z. marina roots.</title>
        <authorList>
            <person name="Cohen M."/>
            <person name="Jospin G."/>
            <person name="Eisen J.A."/>
            <person name="Coil D.A."/>
        </authorList>
    </citation>
    <scope>NUCLEOTIDE SEQUENCE [LARGE SCALE GENOMIC DNA]</scope>
    <source>
        <strain evidence="2 3">UCD-MCMsp1aY</strain>
    </source>
</reference>
<evidence type="ECO:0000313" key="2">
    <source>
        <dbReference type="EMBL" id="MUH73467.1"/>
    </source>
</evidence>
<feature type="transmembrane region" description="Helical" evidence="1">
    <location>
        <begin position="94"/>
        <end position="114"/>
    </location>
</feature>
<dbReference type="Pfam" id="PF01554">
    <property type="entry name" value="MatE"/>
    <property type="match status" value="1"/>
</dbReference>
<feature type="transmembrane region" description="Helical" evidence="1">
    <location>
        <begin position="51"/>
        <end position="73"/>
    </location>
</feature>
<organism evidence="2 3">
    <name type="scientific">Psychrosphaera haliotis</name>
    <dbReference type="NCBI Taxonomy" id="555083"/>
    <lineage>
        <taxon>Bacteria</taxon>
        <taxon>Pseudomonadati</taxon>
        <taxon>Pseudomonadota</taxon>
        <taxon>Gammaproteobacteria</taxon>
        <taxon>Alteromonadales</taxon>
        <taxon>Pseudoalteromonadaceae</taxon>
        <taxon>Psychrosphaera</taxon>
    </lineage>
</organism>
<gene>
    <name evidence="2" type="ORF">GNP35_13835</name>
</gene>
<dbReference type="InterPro" id="IPR002528">
    <property type="entry name" value="MATE_fam"/>
</dbReference>
<comment type="caution">
    <text evidence="2">The sequence shown here is derived from an EMBL/GenBank/DDBJ whole genome shotgun (WGS) entry which is preliminary data.</text>
</comment>
<feature type="transmembrane region" description="Helical" evidence="1">
    <location>
        <begin position="21"/>
        <end position="39"/>
    </location>
</feature>
<protein>
    <recommendedName>
        <fullName evidence="4">MATE family efflux transporter</fullName>
    </recommendedName>
</protein>
<dbReference type="GO" id="GO:0042910">
    <property type="term" value="F:xenobiotic transmembrane transporter activity"/>
    <property type="evidence" value="ECO:0007669"/>
    <property type="project" value="InterPro"/>
</dbReference>
<keyword evidence="1" id="KW-0472">Membrane</keyword>
<dbReference type="AlphaFoldDB" id="A0A6N8FE69"/>
<dbReference type="OrthoDB" id="9789527at2"/>
<evidence type="ECO:0000313" key="3">
    <source>
        <dbReference type="Proteomes" id="UP000439994"/>
    </source>
</evidence>
<dbReference type="EMBL" id="WOCD01000005">
    <property type="protein sequence ID" value="MUH73467.1"/>
    <property type="molecule type" value="Genomic_DNA"/>
</dbReference>
<evidence type="ECO:0008006" key="4">
    <source>
        <dbReference type="Google" id="ProtNLM"/>
    </source>
</evidence>
<evidence type="ECO:0000256" key="1">
    <source>
        <dbReference type="SAM" id="Phobius"/>
    </source>
</evidence>